<sequence>MKTIYLDTSAIVKRYIKETGSDIIVSLYSKAWLGELKIAFSLWNIGEVLGVLDKYHRRGWLSKDDYELARLEFLGETLKMLRLRVLKVIPVKASIIAKTWSLVEKYHVYQADALQIVSAREAGTSQLYTADQVLCKVGTEEQLEVICLAQK</sequence>
<dbReference type="InterPro" id="IPR002716">
    <property type="entry name" value="PIN_dom"/>
</dbReference>
<reference evidence="3" key="1">
    <citation type="journal article" date="2020" name="mSystems">
        <title>Genome- and Community-Level Interaction Insights into Carbon Utilization and Element Cycling Functions of Hydrothermarchaeota in Hydrothermal Sediment.</title>
        <authorList>
            <person name="Zhou Z."/>
            <person name="Liu Y."/>
            <person name="Xu W."/>
            <person name="Pan J."/>
            <person name="Luo Z.H."/>
            <person name="Li M."/>
        </authorList>
    </citation>
    <scope>NUCLEOTIDE SEQUENCE [LARGE SCALE GENOMIC DNA]</scope>
    <source>
        <strain evidence="3">SpSt-1</strain>
        <strain evidence="2">SpSt-1121</strain>
    </source>
</reference>
<protein>
    <submittedName>
        <fullName evidence="3">PIN domain-containing protein</fullName>
    </submittedName>
</protein>
<comment type="caution">
    <text evidence="3">The sequence shown here is derived from an EMBL/GenBank/DDBJ whole genome shotgun (WGS) entry which is preliminary data.</text>
</comment>
<name>A0A7C5Z047_9CREN</name>
<proteinExistence type="predicted"/>
<dbReference type="SUPFAM" id="SSF88723">
    <property type="entry name" value="PIN domain-like"/>
    <property type="match status" value="1"/>
</dbReference>
<dbReference type="EMBL" id="DRUB01000123">
    <property type="protein sequence ID" value="HHR96439.1"/>
    <property type="molecule type" value="Genomic_DNA"/>
</dbReference>
<evidence type="ECO:0000313" key="3">
    <source>
        <dbReference type="EMBL" id="HHR95899.1"/>
    </source>
</evidence>
<organism evidence="3">
    <name type="scientific">Ignisphaera aggregans</name>
    <dbReference type="NCBI Taxonomy" id="334771"/>
    <lineage>
        <taxon>Archaea</taxon>
        <taxon>Thermoproteota</taxon>
        <taxon>Thermoprotei</taxon>
        <taxon>Desulfurococcales</taxon>
        <taxon>Desulfurococcaceae</taxon>
        <taxon>Ignisphaera</taxon>
    </lineage>
</organism>
<dbReference type="AlphaFoldDB" id="A0A7C5Z047"/>
<feature type="domain" description="PIN" evidence="1">
    <location>
        <begin position="4"/>
        <end position="138"/>
    </location>
</feature>
<evidence type="ECO:0000259" key="1">
    <source>
        <dbReference type="Pfam" id="PF01850"/>
    </source>
</evidence>
<dbReference type="CDD" id="cd09874">
    <property type="entry name" value="PIN_MT3492-like"/>
    <property type="match status" value="1"/>
</dbReference>
<evidence type="ECO:0000313" key="4">
    <source>
        <dbReference type="EMBL" id="HHR96439.1"/>
    </source>
</evidence>
<accession>A0A7C5Z047</accession>
<dbReference type="EMBL" id="DRZI01000303">
    <property type="protein sequence ID" value="HHP82412.1"/>
    <property type="molecule type" value="Genomic_DNA"/>
</dbReference>
<dbReference type="Pfam" id="PF01850">
    <property type="entry name" value="PIN"/>
    <property type="match status" value="1"/>
</dbReference>
<evidence type="ECO:0000313" key="2">
    <source>
        <dbReference type="EMBL" id="HHP82412.1"/>
    </source>
</evidence>
<gene>
    <name evidence="3" type="ORF">ENL47_03550</name>
    <name evidence="4" type="ORF">ENL47_06440</name>
    <name evidence="2" type="ORF">ENM84_07090</name>
</gene>
<dbReference type="Gene3D" id="3.40.50.1010">
    <property type="entry name" value="5'-nuclease"/>
    <property type="match status" value="1"/>
</dbReference>
<dbReference type="InterPro" id="IPR029060">
    <property type="entry name" value="PIN-like_dom_sf"/>
</dbReference>
<dbReference type="EMBL" id="DRUB01000061">
    <property type="protein sequence ID" value="HHR95899.1"/>
    <property type="molecule type" value="Genomic_DNA"/>
</dbReference>